<dbReference type="Proteomes" id="UP000612282">
    <property type="component" value="Unassembled WGS sequence"/>
</dbReference>
<organism evidence="7 8">
    <name type="scientific">Actinoplanes couchii</name>
    <dbReference type="NCBI Taxonomy" id="403638"/>
    <lineage>
        <taxon>Bacteria</taxon>
        <taxon>Bacillati</taxon>
        <taxon>Actinomycetota</taxon>
        <taxon>Actinomycetes</taxon>
        <taxon>Micromonosporales</taxon>
        <taxon>Micromonosporaceae</taxon>
        <taxon>Actinoplanes</taxon>
    </lineage>
</organism>
<keyword evidence="8" id="KW-1185">Reference proteome</keyword>
<evidence type="ECO:0000256" key="4">
    <source>
        <dbReference type="ARBA" id="ARBA00023125"/>
    </source>
</evidence>
<dbReference type="InterPro" id="IPR013249">
    <property type="entry name" value="RNA_pol_sigma70_r4_t2"/>
</dbReference>
<evidence type="ECO:0000259" key="6">
    <source>
        <dbReference type="Pfam" id="PF08281"/>
    </source>
</evidence>
<feature type="domain" description="RNA polymerase sigma factor 70 region 4 type 2" evidence="6">
    <location>
        <begin position="49"/>
        <end position="89"/>
    </location>
</feature>
<dbReference type="Gene3D" id="1.10.1740.10">
    <property type="match status" value="1"/>
</dbReference>
<evidence type="ECO:0000256" key="5">
    <source>
        <dbReference type="ARBA" id="ARBA00023163"/>
    </source>
</evidence>
<comment type="caution">
    <text evidence="7">The sequence shown here is derived from an EMBL/GenBank/DDBJ whole genome shotgun (WGS) entry which is preliminary data.</text>
</comment>
<evidence type="ECO:0000256" key="1">
    <source>
        <dbReference type="ARBA" id="ARBA00010641"/>
    </source>
</evidence>
<keyword evidence="5" id="KW-0804">Transcription</keyword>
<evidence type="ECO:0000313" key="7">
    <source>
        <dbReference type="EMBL" id="GID51692.1"/>
    </source>
</evidence>
<dbReference type="SUPFAM" id="SSF88659">
    <property type="entry name" value="Sigma3 and sigma4 domains of RNA polymerase sigma factors"/>
    <property type="match status" value="1"/>
</dbReference>
<dbReference type="InterPro" id="IPR013324">
    <property type="entry name" value="RNA_pol_sigma_r3/r4-like"/>
</dbReference>
<reference evidence="7 8" key="1">
    <citation type="submission" date="2021-01" db="EMBL/GenBank/DDBJ databases">
        <title>Whole genome shotgun sequence of Actinoplanes couchii NBRC 106145.</title>
        <authorList>
            <person name="Komaki H."/>
            <person name="Tamura T."/>
        </authorList>
    </citation>
    <scope>NUCLEOTIDE SEQUENCE [LARGE SCALE GENOMIC DNA]</scope>
    <source>
        <strain evidence="7 8">NBRC 106145</strain>
    </source>
</reference>
<evidence type="ECO:0000313" key="8">
    <source>
        <dbReference type="Proteomes" id="UP000612282"/>
    </source>
</evidence>
<dbReference type="InterPro" id="IPR036388">
    <property type="entry name" value="WH-like_DNA-bd_sf"/>
</dbReference>
<accession>A0ABQ3WZQ3</accession>
<dbReference type="InterPro" id="IPR013325">
    <property type="entry name" value="RNA_pol_sigma_r2"/>
</dbReference>
<protein>
    <recommendedName>
        <fullName evidence="6">RNA polymerase sigma factor 70 region 4 type 2 domain-containing protein</fullName>
    </recommendedName>
</protein>
<dbReference type="PANTHER" id="PTHR43133">
    <property type="entry name" value="RNA POLYMERASE ECF-TYPE SIGMA FACTO"/>
    <property type="match status" value="1"/>
</dbReference>
<comment type="similarity">
    <text evidence="1">Belongs to the sigma-70 factor family. ECF subfamily.</text>
</comment>
<dbReference type="Gene3D" id="1.10.10.10">
    <property type="entry name" value="Winged helix-like DNA-binding domain superfamily/Winged helix DNA-binding domain"/>
    <property type="match status" value="1"/>
</dbReference>
<name>A0ABQ3WZQ3_9ACTN</name>
<dbReference type="EMBL" id="BOMG01000003">
    <property type="protein sequence ID" value="GID51692.1"/>
    <property type="molecule type" value="Genomic_DNA"/>
</dbReference>
<evidence type="ECO:0000256" key="2">
    <source>
        <dbReference type="ARBA" id="ARBA00023015"/>
    </source>
</evidence>
<keyword evidence="2" id="KW-0805">Transcription regulation</keyword>
<gene>
    <name evidence="7" type="ORF">Aco03nite_000960</name>
</gene>
<keyword evidence="3" id="KW-0731">Sigma factor</keyword>
<evidence type="ECO:0000256" key="3">
    <source>
        <dbReference type="ARBA" id="ARBA00023082"/>
    </source>
</evidence>
<dbReference type="InterPro" id="IPR039425">
    <property type="entry name" value="RNA_pol_sigma-70-like"/>
</dbReference>
<sequence>MADSRQVEDVDHDDADDLVSSAFLIAWQRFSTSGEMPEDTRPWLFGIARNREVLALVAFDGLTDVQAATVLGCRRATFRMRLNRARRRLRDALEPAAGLPSPV</sequence>
<keyword evidence="4" id="KW-0238">DNA-binding</keyword>
<dbReference type="PANTHER" id="PTHR43133:SF8">
    <property type="entry name" value="RNA POLYMERASE SIGMA FACTOR HI_1459-RELATED"/>
    <property type="match status" value="1"/>
</dbReference>
<proteinExistence type="inferred from homology"/>
<dbReference type="Pfam" id="PF08281">
    <property type="entry name" value="Sigma70_r4_2"/>
    <property type="match status" value="1"/>
</dbReference>
<dbReference type="SUPFAM" id="SSF88946">
    <property type="entry name" value="Sigma2 domain of RNA polymerase sigma factors"/>
    <property type="match status" value="1"/>
</dbReference>